<evidence type="ECO:0008006" key="2">
    <source>
        <dbReference type="Google" id="ProtNLM"/>
    </source>
</evidence>
<dbReference type="PANTHER" id="PTHR43190">
    <property type="entry name" value="N-ACETYL-D-GLUCOSAMINE KINASE"/>
    <property type="match status" value="1"/>
</dbReference>
<feature type="non-terminal residue" evidence="1">
    <location>
        <position position="1"/>
    </location>
</feature>
<dbReference type="CDD" id="cd24079">
    <property type="entry name" value="ASKHA_NBD_PG1100-like"/>
    <property type="match status" value="1"/>
</dbReference>
<dbReference type="Gene3D" id="3.30.420.40">
    <property type="match status" value="2"/>
</dbReference>
<dbReference type="InterPro" id="IPR043129">
    <property type="entry name" value="ATPase_NBD"/>
</dbReference>
<dbReference type="SUPFAM" id="SSF53067">
    <property type="entry name" value="Actin-like ATPase domain"/>
    <property type="match status" value="2"/>
</dbReference>
<dbReference type="Gene3D" id="1.10.720.160">
    <property type="match status" value="1"/>
</dbReference>
<dbReference type="InterPro" id="IPR052519">
    <property type="entry name" value="Euk-type_GlcNAc_Kinase"/>
</dbReference>
<proteinExistence type="predicted"/>
<accession>A0A381S639</accession>
<dbReference type="EMBL" id="UINC01002653">
    <property type="protein sequence ID" value="SUZ98949.1"/>
    <property type="molecule type" value="Genomic_DNA"/>
</dbReference>
<reference evidence="1" key="1">
    <citation type="submission" date="2018-05" db="EMBL/GenBank/DDBJ databases">
        <authorList>
            <person name="Lanie J.A."/>
            <person name="Ng W.-L."/>
            <person name="Kazmierczak K.M."/>
            <person name="Andrzejewski T.M."/>
            <person name="Davidsen T.M."/>
            <person name="Wayne K.J."/>
            <person name="Tettelin H."/>
            <person name="Glass J.I."/>
            <person name="Rusch D."/>
            <person name="Podicherti R."/>
            <person name="Tsui H.-C.T."/>
            <person name="Winkler M.E."/>
        </authorList>
    </citation>
    <scope>NUCLEOTIDE SEQUENCE</scope>
</reference>
<dbReference type="PANTHER" id="PTHR43190:SF3">
    <property type="entry name" value="N-ACETYL-D-GLUCOSAMINE KINASE"/>
    <property type="match status" value="1"/>
</dbReference>
<feature type="non-terminal residue" evidence="1">
    <location>
        <position position="285"/>
    </location>
</feature>
<name>A0A381S639_9ZZZZ</name>
<organism evidence="1">
    <name type="scientific">marine metagenome</name>
    <dbReference type="NCBI Taxonomy" id="408172"/>
    <lineage>
        <taxon>unclassified sequences</taxon>
        <taxon>metagenomes</taxon>
        <taxon>ecological metagenomes</taxon>
    </lineage>
</organism>
<sequence>MILIVESGSTKTDWIALDNQGNEVFSTKTLGLNPQMLSNEILNERIKNNFDIYNNRENVRKIYFYSAGLGVKSTKERILKVFKSIFKNSDYVVNEDTYAAVYSVVDKGVPAIVNILGTGSNCTYFDGKEISQKVHSLGYVLMDYASGNYYGKYLIRAYYFNKMPKKLREEFTEKFDLSANTIKENLYRKENPNTYLASFAKFIIDNKSDSYFKDIIEKGLRRFIEYQIMQYDNYKSVDIHYVGSIAYWLKEEITKVGNEYGLKTSKFVKKPIEGLVKYHKNLLIS</sequence>
<dbReference type="AlphaFoldDB" id="A0A381S639"/>
<evidence type="ECO:0000313" key="1">
    <source>
        <dbReference type="EMBL" id="SUZ98949.1"/>
    </source>
</evidence>
<gene>
    <name evidence="1" type="ORF">METZ01_LOCUS51803</name>
</gene>
<protein>
    <recommendedName>
        <fullName evidence="2">ATPase BadF/BadG/BcrA/BcrD type domain-containing protein</fullName>
    </recommendedName>
</protein>